<gene>
    <name evidence="2" type="ORF">SAMN05421854_108252</name>
</gene>
<feature type="compositionally biased region" description="Low complexity" evidence="1">
    <location>
        <begin position="239"/>
        <end position="251"/>
    </location>
</feature>
<accession>A0A1I5V7Z3</accession>
<evidence type="ECO:0000313" key="3">
    <source>
        <dbReference type="Proteomes" id="UP000199137"/>
    </source>
</evidence>
<protein>
    <submittedName>
        <fullName evidence="2">Uncharacterized protein</fullName>
    </submittedName>
</protein>
<dbReference type="STRING" id="112413.SAMN05421854_108252"/>
<dbReference type="AlphaFoldDB" id="A0A1I5V7Z3"/>
<reference evidence="3" key="1">
    <citation type="submission" date="2016-10" db="EMBL/GenBank/DDBJ databases">
        <authorList>
            <person name="Varghese N."/>
            <person name="Submissions S."/>
        </authorList>
    </citation>
    <scope>NUCLEOTIDE SEQUENCE [LARGE SCALE GENOMIC DNA]</scope>
    <source>
        <strain evidence="3">DSM 44637</strain>
    </source>
</reference>
<organism evidence="2 3">
    <name type="scientific">Amycolatopsis rubida</name>
    <dbReference type="NCBI Taxonomy" id="112413"/>
    <lineage>
        <taxon>Bacteria</taxon>
        <taxon>Bacillati</taxon>
        <taxon>Actinomycetota</taxon>
        <taxon>Actinomycetes</taxon>
        <taxon>Pseudonocardiales</taxon>
        <taxon>Pseudonocardiaceae</taxon>
        <taxon>Amycolatopsis</taxon>
    </lineage>
</organism>
<proteinExistence type="predicted"/>
<evidence type="ECO:0000256" key="1">
    <source>
        <dbReference type="SAM" id="MobiDB-lite"/>
    </source>
</evidence>
<dbReference type="Proteomes" id="UP000199137">
    <property type="component" value="Unassembled WGS sequence"/>
</dbReference>
<sequence length="261" mass="26960">MRERRRGLPGDERWRIWLLPRAGSRAGGEVCRDGVGCRCVWGSPPGGEVRCGGVDCCGVRKAAGCRGLPWRSWLPGMRERRRGLPGDERWRIWLLPRAGSRAGGEVCRGGVGWCCAGSPRGGKCAVAVWAGAVRGVRRAAKCAVAALAAAARGSLPSAGFCRVPGSAECRGLPWRSCRAAAAGSSRGVARGGPICRGSGRGGIAARRAVKPVCPALPSPAAAPADRRSSGPVPRATKLPAAGPRSGSSSRTPPAPVPAPRR</sequence>
<dbReference type="EMBL" id="FOWC01000008">
    <property type="protein sequence ID" value="SFQ03618.1"/>
    <property type="molecule type" value="Genomic_DNA"/>
</dbReference>
<feature type="compositionally biased region" description="Pro residues" evidence="1">
    <location>
        <begin position="252"/>
        <end position="261"/>
    </location>
</feature>
<name>A0A1I5V7Z3_9PSEU</name>
<evidence type="ECO:0000313" key="2">
    <source>
        <dbReference type="EMBL" id="SFQ03618.1"/>
    </source>
</evidence>
<feature type="region of interest" description="Disordered" evidence="1">
    <location>
        <begin position="216"/>
        <end position="261"/>
    </location>
</feature>